<evidence type="ECO:0000313" key="1">
    <source>
        <dbReference type="EMBL" id="KAJ7998649.1"/>
    </source>
</evidence>
<reference evidence="1" key="1">
    <citation type="submission" date="2021-05" db="EMBL/GenBank/DDBJ databases">
        <authorList>
            <person name="Pan Q."/>
            <person name="Jouanno E."/>
            <person name="Zahm M."/>
            <person name="Klopp C."/>
            <person name="Cabau C."/>
            <person name="Louis A."/>
            <person name="Berthelot C."/>
            <person name="Parey E."/>
            <person name="Roest Crollius H."/>
            <person name="Montfort J."/>
            <person name="Robinson-Rechavi M."/>
            <person name="Bouchez O."/>
            <person name="Lampietro C."/>
            <person name="Lopez Roques C."/>
            <person name="Donnadieu C."/>
            <person name="Postlethwait J."/>
            <person name="Bobe J."/>
            <person name="Dillon D."/>
            <person name="Chandos A."/>
            <person name="von Hippel F."/>
            <person name="Guiguen Y."/>
        </authorList>
    </citation>
    <scope>NUCLEOTIDE SEQUENCE</scope>
    <source>
        <strain evidence="1">YG-Jan2019</strain>
    </source>
</reference>
<evidence type="ECO:0000313" key="2">
    <source>
        <dbReference type="Proteomes" id="UP001157502"/>
    </source>
</evidence>
<dbReference type="Proteomes" id="UP001157502">
    <property type="component" value="Chromosome 17"/>
</dbReference>
<protein>
    <submittedName>
        <fullName evidence="1">Uncharacterized protein</fullName>
    </submittedName>
</protein>
<name>A0ACC2G4H9_DALPE</name>
<proteinExistence type="predicted"/>
<keyword evidence="2" id="KW-1185">Reference proteome</keyword>
<accession>A0ACC2G4H9</accession>
<organism evidence="1 2">
    <name type="scientific">Dallia pectoralis</name>
    <name type="common">Alaska blackfish</name>
    <dbReference type="NCBI Taxonomy" id="75939"/>
    <lineage>
        <taxon>Eukaryota</taxon>
        <taxon>Metazoa</taxon>
        <taxon>Chordata</taxon>
        <taxon>Craniata</taxon>
        <taxon>Vertebrata</taxon>
        <taxon>Euteleostomi</taxon>
        <taxon>Actinopterygii</taxon>
        <taxon>Neopterygii</taxon>
        <taxon>Teleostei</taxon>
        <taxon>Protacanthopterygii</taxon>
        <taxon>Esociformes</taxon>
        <taxon>Umbridae</taxon>
        <taxon>Dallia</taxon>
    </lineage>
</organism>
<gene>
    <name evidence="1" type="ORF">DPEC_G00207070</name>
</gene>
<dbReference type="EMBL" id="CM055744">
    <property type="protein sequence ID" value="KAJ7998649.1"/>
    <property type="molecule type" value="Genomic_DNA"/>
</dbReference>
<comment type="caution">
    <text evidence="1">The sequence shown here is derived from an EMBL/GenBank/DDBJ whole genome shotgun (WGS) entry which is preliminary data.</text>
</comment>
<sequence>MPRSDTWPGGITMETMTGMDSTGSCDSVVSVNSGFSDDSLEHLSADERACLMYLEETLESLETEEDSGLSDYEPDCPRATSNVASKTAHLSASMGQNKLRDVSTYPSERHRHLVPTPFIQANSISHIPPKARPGRARDVDTSHQKPQAPAVDVSRCQGHHHRVPPEVNVVVIPPPSEPKVHSGQRPLPSPRGPMSYETLVQLRKSASMKRAPQNPTHATRESNRRPPASAAQMEIHCESVPRGPVVTPAQGTLPLETSPPVVFPKPQRVPSHVALSTKVTASSTTDSSTCDLCLSDSQKVRMEALQKLGLLTDNKEDLPVAPLWSSKSHSTWDLNSTNPGVKPPDFCNPARSQPSTTSQGTRVHNGRPLQSSCSFVHRSWSEEHPAVPKSNLAKDKAATLEHSGVGLGSSTANHQIPLQNKRGTPLAPIKIPEQEKKHAAQTVPPHKTQPYQNFCVVMVPNMGEDRREALRKLGLLKE</sequence>